<protein>
    <submittedName>
        <fullName evidence="2">Uncharacterized protein</fullName>
    </submittedName>
</protein>
<feature type="region of interest" description="Disordered" evidence="1">
    <location>
        <begin position="187"/>
        <end position="290"/>
    </location>
</feature>
<name>X1M2V1_9ZZZZ</name>
<dbReference type="AlphaFoldDB" id="X1M2V1"/>
<evidence type="ECO:0000313" key="2">
    <source>
        <dbReference type="EMBL" id="GAI08960.1"/>
    </source>
</evidence>
<gene>
    <name evidence="2" type="ORF">S06H3_17651</name>
</gene>
<feature type="non-terminal residue" evidence="2">
    <location>
        <position position="1"/>
    </location>
</feature>
<organism evidence="2">
    <name type="scientific">marine sediment metagenome</name>
    <dbReference type="NCBI Taxonomy" id="412755"/>
    <lineage>
        <taxon>unclassified sequences</taxon>
        <taxon>metagenomes</taxon>
        <taxon>ecological metagenomes</taxon>
    </lineage>
</organism>
<reference evidence="2" key="1">
    <citation type="journal article" date="2014" name="Front. Microbiol.">
        <title>High frequency of phylogenetically diverse reductive dehalogenase-homologous genes in deep subseafloor sedimentary metagenomes.</title>
        <authorList>
            <person name="Kawai M."/>
            <person name="Futagami T."/>
            <person name="Toyoda A."/>
            <person name="Takaki Y."/>
            <person name="Nishi S."/>
            <person name="Hori S."/>
            <person name="Arai W."/>
            <person name="Tsubouchi T."/>
            <person name="Morono Y."/>
            <person name="Uchiyama I."/>
            <person name="Ito T."/>
            <person name="Fujiyama A."/>
            <person name="Inagaki F."/>
            <person name="Takami H."/>
        </authorList>
    </citation>
    <scope>NUCLEOTIDE SEQUENCE</scope>
    <source>
        <strain evidence="2">Expedition CK06-06</strain>
    </source>
</reference>
<proteinExistence type="predicted"/>
<feature type="compositionally biased region" description="Polar residues" evidence="1">
    <location>
        <begin position="197"/>
        <end position="233"/>
    </location>
</feature>
<evidence type="ECO:0000256" key="1">
    <source>
        <dbReference type="SAM" id="MobiDB-lite"/>
    </source>
</evidence>
<comment type="caution">
    <text evidence="2">The sequence shown here is derived from an EMBL/GenBank/DDBJ whole genome shotgun (WGS) entry which is preliminary data.</text>
</comment>
<dbReference type="EMBL" id="BARV01008846">
    <property type="protein sequence ID" value="GAI08960.1"/>
    <property type="molecule type" value="Genomic_DNA"/>
</dbReference>
<sequence>AKAAVAKNALKHGLTARQDVIKGENQADFDLYRDEMLDELAPVGPMETMLANRVVSLSWRLERAARIQNQTINALNTKRPPDPLLTKLTQSILAQYGPPEPNPADSDPNLVLGRMAIKDFANERVLEHLLLYERRIEHSLYRTMLELQRLTLIRKSHLADISQEERDPQKEACHLSLLAHKVPPIMQNKANFPTPANEPNLSSNKHLRTQTTPGGAKKQSQFPKTPKSAQTPPAQRLTKKNPAGAEKRTNPKPNPQMQSSEAARRFDSSPVFDSMAAKRQGVESGLYAGG</sequence>
<accession>X1M2V1</accession>